<comment type="subunit">
    <text evidence="10">Component of the cytochrome c oxidase (complex IV, CIV), a multisubunit enzyme composed of 14 subunits. The complex is composed of a catalytic core of 3 subunits MT-CO1, MT-CO2 and MT-CO3, encoded in the mitochondrial DNA, and 11 supernumerary subunits COX4I, COX5A, COX5B, COX6A, COX6B, COX6C, COX7A, COX7B, COX7C, COX8 and NDUFA4, which are encoded in the nuclear genome. The complex exists as a monomer or a dimer and forms supercomplexes (SCs) in the inner mitochondrial membrane with NADH-ubiquinone oxidoreductase (complex I, CI) and ubiquinol-cytochrome c oxidoreductase (cytochrome b-c1 complex, complex III, CIII), resulting in different assemblies (supercomplex SCI(1)III(2)IV(1) and megacomplex MCI(2)III(2)IV(2)).</text>
</comment>
<keyword evidence="6 10" id="KW-0809">Transit peptide</keyword>
<keyword evidence="5 10" id="KW-0999">Mitochondrion inner membrane</keyword>
<sequence length="113" mass="12646">RLRRPFHRPALEPAQPSGASPHFTSACLAAPRVFASRSLTGRVMPRLPVLCLLPRRRVTLLVLQRSQRQAHSDPPSQHPVSTMEVAIALMVLFTAFLTPSGYVLSNLNHFRRD</sequence>
<dbReference type="STRING" id="9838.ENSCDRP00005001206"/>
<evidence type="ECO:0000256" key="3">
    <source>
        <dbReference type="ARBA" id="ARBA00010117"/>
    </source>
</evidence>
<keyword evidence="7 10" id="KW-1133">Transmembrane helix</keyword>
<comment type="caution">
    <text evidence="12">The sequence shown here is derived from an EMBL/GenBank/DDBJ whole genome shotgun (WGS) entry which is preliminary data.</text>
</comment>
<evidence type="ECO:0000313" key="13">
    <source>
        <dbReference type="Proteomes" id="UP000299084"/>
    </source>
</evidence>
<evidence type="ECO:0000256" key="8">
    <source>
        <dbReference type="ARBA" id="ARBA00023128"/>
    </source>
</evidence>
<evidence type="ECO:0000256" key="4">
    <source>
        <dbReference type="ARBA" id="ARBA00022692"/>
    </source>
</evidence>
<accession>A0A5N4E3E7</accession>
<keyword evidence="9 10" id="KW-0472">Membrane</keyword>
<name>A0A5N4E3E7_CAMDR</name>
<protein>
    <recommendedName>
        <fullName evidence="10">Cytochrome c oxidase subunit 8</fullName>
    </recommendedName>
    <alternativeName>
        <fullName evidence="10">Cytochrome c oxidase polypeptide VIII</fullName>
    </alternativeName>
</protein>
<comment type="pathway">
    <text evidence="2 10">Energy metabolism; oxidative phosphorylation.</text>
</comment>
<dbReference type="GO" id="GO:0045277">
    <property type="term" value="C:respiratory chain complex IV"/>
    <property type="evidence" value="ECO:0007669"/>
    <property type="project" value="UniProtKB-UniRule"/>
</dbReference>
<comment type="subcellular location">
    <subcellularLocation>
        <location evidence="1 10">Mitochondrion inner membrane</location>
        <topology evidence="1 10">Single-pass membrane protein</topology>
    </subcellularLocation>
</comment>
<evidence type="ECO:0000256" key="1">
    <source>
        <dbReference type="ARBA" id="ARBA00004434"/>
    </source>
</evidence>
<gene>
    <name evidence="12" type="ORF">Cadr_000006382</name>
</gene>
<evidence type="ECO:0000256" key="10">
    <source>
        <dbReference type="RuleBase" id="RU368101"/>
    </source>
</evidence>
<dbReference type="PANTHER" id="PTHR16717">
    <property type="entry name" value="CYTOCHROME C OXIDASE POLYPEPTIDE VIII"/>
    <property type="match status" value="1"/>
</dbReference>
<dbReference type="Pfam" id="PF02285">
    <property type="entry name" value="COX8"/>
    <property type="match status" value="1"/>
</dbReference>
<feature type="transmembrane region" description="Helical" evidence="10">
    <location>
        <begin position="85"/>
        <end position="104"/>
    </location>
</feature>
<dbReference type="InterPro" id="IPR003205">
    <property type="entry name" value="Cyt_c_oxidase_su8"/>
</dbReference>
<dbReference type="PANTHER" id="PTHR16717:SF2">
    <property type="entry name" value="CYTOCHROME C OXIDASE SUBUNIT 8C, MITOCHONDRIAL"/>
    <property type="match status" value="1"/>
</dbReference>
<reference evidence="12 13" key="1">
    <citation type="journal article" date="2019" name="Mol. Ecol. Resour.">
        <title>Improving Illumina assemblies with Hi-C and long reads: an example with the North African dromedary.</title>
        <authorList>
            <person name="Elbers J.P."/>
            <person name="Rogers M.F."/>
            <person name="Perelman P.L."/>
            <person name="Proskuryakova A.A."/>
            <person name="Serdyukova N.A."/>
            <person name="Johnson W.E."/>
            <person name="Horin P."/>
            <person name="Corander J."/>
            <person name="Murphy D."/>
            <person name="Burger P.A."/>
        </authorList>
    </citation>
    <scope>NUCLEOTIDE SEQUENCE [LARGE SCALE GENOMIC DNA]</scope>
    <source>
        <strain evidence="12">Drom800</strain>
        <tissue evidence="12">Blood</tissue>
    </source>
</reference>
<evidence type="ECO:0000256" key="7">
    <source>
        <dbReference type="ARBA" id="ARBA00022989"/>
    </source>
</evidence>
<keyword evidence="4 10" id="KW-0812">Transmembrane</keyword>
<dbReference type="AlphaFoldDB" id="A0A5N4E3E7"/>
<organism evidence="12 13">
    <name type="scientific">Camelus dromedarius</name>
    <name type="common">Dromedary</name>
    <name type="synonym">Arabian camel</name>
    <dbReference type="NCBI Taxonomy" id="9838"/>
    <lineage>
        <taxon>Eukaryota</taxon>
        <taxon>Metazoa</taxon>
        <taxon>Chordata</taxon>
        <taxon>Craniata</taxon>
        <taxon>Vertebrata</taxon>
        <taxon>Euteleostomi</taxon>
        <taxon>Mammalia</taxon>
        <taxon>Eutheria</taxon>
        <taxon>Laurasiatheria</taxon>
        <taxon>Artiodactyla</taxon>
        <taxon>Tylopoda</taxon>
        <taxon>Camelidae</taxon>
        <taxon>Camelus</taxon>
    </lineage>
</organism>
<comment type="function">
    <text evidence="10">Component of the cytochrome c oxidase, the last enzyme in the mitochondrial electron transport chain which drives oxidative phosphorylation. The respiratory chain contains 3 multisubunit complexes succinate dehydrogenase (complex II, CII), ubiquinol-cytochrome c oxidoreductase (cytochrome b-c1 complex, complex III, CIII) and cytochrome c oxidase (complex IV, CIV), that cooperate to transfer electrons derived from NADH and succinate to molecular oxygen, creating an electrochemical gradient over the inner membrane that drives transmembrane transport and the ATP synthase. Cytochrome c oxidase is the component of the respiratory chain that catalyzes the reduction of oxygen to water. Electrons originating from reduced cytochrome c in the intermembrane space (IMS) are transferred via the dinuclear copper A center (CU(A)) of subunit 2 and heme A of subunit 1 to the active site in subunit 1, a binuclear center (BNC) formed by heme A3 and copper B (CU(B)). The BNC reduces molecular oxygen to 2 water molecules using 4 electrons from cytochrome c in the IMS and 4 protons from the mitochondrial matrix.</text>
</comment>
<evidence type="ECO:0000256" key="6">
    <source>
        <dbReference type="ARBA" id="ARBA00022946"/>
    </source>
</evidence>
<dbReference type="Proteomes" id="UP000299084">
    <property type="component" value="Unassembled WGS sequence"/>
</dbReference>
<proteinExistence type="inferred from homology"/>
<dbReference type="EMBL" id="JWIN03000006">
    <property type="protein sequence ID" value="KAB1277814.1"/>
    <property type="molecule type" value="Genomic_DNA"/>
</dbReference>
<dbReference type="SUPFAM" id="SSF81431">
    <property type="entry name" value="Mitochondrial cytochrome c oxidase subunit VIIIb (aka IX)"/>
    <property type="match status" value="1"/>
</dbReference>
<keyword evidence="8 10" id="KW-0496">Mitochondrion</keyword>
<evidence type="ECO:0000256" key="5">
    <source>
        <dbReference type="ARBA" id="ARBA00022792"/>
    </source>
</evidence>
<evidence type="ECO:0000256" key="11">
    <source>
        <dbReference type="SAM" id="MobiDB-lite"/>
    </source>
</evidence>
<feature type="non-terminal residue" evidence="12">
    <location>
        <position position="1"/>
    </location>
</feature>
<keyword evidence="13" id="KW-1185">Reference proteome</keyword>
<evidence type="ECO:0000256" key="2">
    <source>
        <dbReference type="ARBA" id="ARBA00004673"/>
    </source>
</evidence>
<dbReference type="GO" id="GO:0006123">
    <property type="term" value="P:mitochondrial electron transport, cytochrome c to oxygen"/>
    <property type="evidence" value="ECO:0007669"/>
    <property type="project" value="UniProtKB-UniRule"/>
</dbReference>
<feature type="region of interest" description="Disordered" evidence="11">
    <location>
        <begin position="1"/>
        <end position="21"/>
    </location>
</feature>
<dbReference type="Gene3D" id="4.10.81.10">
    <property type="entry name" value="Cytochrome c oxidase, subunit 8"/>
    <property type="match status" value="1"/>
</dbReference>
<comment type="similarity">
    <text evidence="3 10">Belongs to the cytochrome c oxidase VIII family.</text>
</comment>
<evidence type="ECO:0000313" key="12">
    <source>
        <dbReference type="EMBL" id="KAB1277814.1"/>
    </source>
</evidence>
<dbReference type="UniPathway" id="UPA00705"/>
<dbReference type="InterPro" id="IPR036548">
    <property type="entry name" value="Cyt_c_oxidase_su8_sf"/>
</dbReference>
<evidence type="ECO:0000256" key="9">
    <source>
        <dbReference type="ARBA" id="ARBA00023136"/>
    </source>
</evidence>
<dbReference type="GO" id="GO:0005743">
    <property type="term" value="C:mitochondrial inner membrane"/>
    <property type="evidence" value="ECO:0007669"/>
    <property type="project" value="UniProtKB-SubCell"/>
</dbReference>